<evidence type="ECO:0000313" key="4">
    <source>
        <dbReference type="Proteomes" id="UP001151760"/>
    </source>
</evidence>
<organism evidence="3 4">
    <name type="scientific">Tanacetum coccineum</name>
    <dbReference type="NCBI Taxonomy" id="301880"/>
    <lineage>
        <taxon>Eukaryota</taxon>
        <taxon>Viridiplantae</taxon>
        <taxon>Streptophyta</taxon>
        <taxon>Embryophyta</taxon>
        <taxon>Tracheophyta</taxon>
        <taxon>Spermatophyta</taxon>
        <taxon>Magnoliopsida</taxon>
        <taxon>eudicotyledons</taxon>
        <taxon>Gunneridae</taxon>
        <taxon>Pentapetalae</taxon>
        <taxon>asterids</taxon>
        <taxon>campanulids</taxon>
        <taxon>Asterales</taxon>
        <taxon>Asteraceae</taxon>
        <taxon>Asteroideae</taxon>
        <taxon>Anthemideae</taxon>
        <taxon>Anthemidinae</taxon>
        <taxon>Tanacetum</taxon>
    </lineage>
</organism>
<dbReference type="Proteomes" id="UP001151760">
    <property type="component" value="Unassembled WGS sequence"/>
</dbReference>
<feature type="compositionally biased region" description="Basic and acidic residues" evidence="1">
    <location>
        <begin position="426"/>
        <end position="436"/>
    </location>
</feature>
<dbReference type="GO" id="GO:0003964">
    <property type="term" value="F:RNA-directed DNA polymerase activity"/>
    <property type="evidence" value="ECO:0007669"/>
    <property type="project" value="UniProtKB-KW"/>
</dbReference>
<gene>
    <name evidence="3" type="ORF">Tco_1122526</name>
</gene>
<keyword evidence="3" id="KW-0808">Transferase</keyword>
<evidence type="ECO:0000313" key="3">
    <source>
        <dbReference type="EMBL" id="GJU06096.1"/>
    </source>
</evidence>
<proteinExistence type="predicted"/>
<dbReference type="Pfam" id="PF03732">
    <property type="entry name" value="Retrotrans_gag"/>
    <property type="match status" value="1"/>
</dbReference>
<reference evidence="3" key="2">
    <citation type="submission" date="2022-01" db="EMBL/GenBank/DDBJ databases">
        <authorList>
            <person name="Yamashiro T."/>
            <person name="Shiraishi A."/>
            <person name="Satake H."/>
            <person name="Nakayama K."/>
        </authorList>
    </citation>
    <scope>NUCLEOTIDE SEQUENCE</scope>
</reference>
<reference evidence="3" key="1">
    <citation type="journal article" date="2022" name="Int. J. Mol. Sci.">
        <title>Draft Genome of Tanacetum Coccineum: Genomic Comparison of Closely Related Tanacetum-Family Plants.</title>
        <authorList>
            <person name="Yamashiro T."/>
            <person name="Shiraishi A."/>
            <person name="Nakayama K."/>
            <person name="Satake H."/>
        </authorList>
    </citation>
    <scope>NUCLEOTIDE SEQUENCE</scope>
</reference>
<dbReference type="PANTHER" id="PTHR33223">
    <property type="entry name" value="CCHC-TYPE DOMAIN-CONTAINING PROTEIN"/>
    <property type="match status" value="1"/>
</dbReference>
<evidence type="ECO:0000256" key="1">
    <source>
        <dbReference type="SAM" id="MobiDB-lite"/>
    </source>
</evidence>
<dbReference type="PANTHER" id="PTHR33223:SF11">
    <property type="entry name" value="ELEMENT PROTEIN, PUTATIVE-RELATED"/>
    <property type="match status" value="1"/>
</dbReference>
<feature type="compositionally biased region" description="Low complexity" evidence="1">
    <location>
        <begin position="232"/>
        <end position="257"/>
    </location>
</feature>
<feature type="domain" description="Retrotransposon gag" evidence="2">
    <location>
        <begin position="2"/>
        <end position="95"/>
    </location>
</feature>
<comment type="caution">
    <text evidence="3">The sequence shown here is derived from an EMBL/GenBank/DDBJ whole genome shotgun (WGS) entry which is preliminary data.</text>
</comment>
<dbReference type="InterPro" id="IPR005162">
    <property type="entry name" value="Retrotrans_gag_dom"/>
</dbReference>
<keyword evidence="3" id="KW-0695">RNA-directed DNA polymerase</keyword>
<protein>
    <submittedName>
        <fullName evidence="3">Reverse transcriptase domain-containing protein</fullName>
    </submittedName>
</protein>
<feature type="region of interest" description="Disordered" evidence="1">
    <location>
        <begin position="231"/>
        <end position="257"/>
    </location>
</feature>
<evidence type="ECO:0000259" key="2">
    <source>
        <dbReference type="Pfam" id="PF03732"/>
    </source>
</evidence>
<sequence>MMFPYSLEGAAKTWYEKEPPNSILTWEDLVTKFVNQFFPPSKTTHLKNEISRFTQKFEETFSEAWERFKEFLRACPHHEFTELTQVDTFYNGLNENEQDSLNVAAGGNLLSKTTREALNIIENKSKVRYSRNRSNASRMNATSSKTDERIDKLADQLSTLVEIVSKKVVTPAPVKAVEESCVTCGGSHSWYNCPATDNNQASVCATTGTYNQVNPPNRVSNQMAPPGFAPVQNNGQNRNYQNQGNNFNRGNNFHQNQGFQNQVNPVPNFQNQGFQNQPFQAHNNNQFQQGIPSEITSYMKANESIVRNMQGSFFQNQSSTSGTLPSNTIPNPKGEMKAVTTRSGVVYEGPSIPTNPSPKEVVERETEETTDKEQTNFQGSTTQIPPSVISIAILEPDVPKTLPKTTPIPESEILKSLPKPNIPYPSRRDDQKSRDKASSQMEKIFQIFQDLRFDISFADALLLLPRFAPTIKSLLMNKEKLLELAKTPLNENCSAMLLKKLPEKLGDPGKFLIPCNFPGMDVCHALADLGASIVPLILGRSFLRTSRALIDVYERELVLRDGNEKITFHVNGTSKHPQKHENESYKMVNDACKDSFKRFTDEPALVCLTPPEDVNNEKEKQEVKNLAEPTVKRQTRITPCLKNFKVICKESIFYSNKPPQVSSVFAITSTLPSNEPKDSLIMGDEHLSTFSAEEIVLILKESEETSRSDSKNVLPSCDDFSSINVPRDDSVTFSNPLFEFDVNFNSSDINPLFDEVLEDIECKDSYDSNLDESTFLVTPLSDSNKDECLAPGDDIEILLHHDPSTPMKSVASILEGFIDDPPFEENDDLFDLECKTNDWKRILYDAPIDKAECFDPGGDNDEIDAFLAIEVPTYIEEGYYDSEGDVLYLESLLSDDNTHNLSSDVFFDHEPQHIKNESDHDTLITFSPKSDPLHHEFAGGVITIPPRIVRKHEDYISRMSLLCGNSSSRSPENFHTIIESLPTSTTLVEDSDSNREEIDIFSGPDDSIPPGIESDFDSEEDIIDNLLNDDPIPEYERLTFDMEPDVPVINNVYELNEDECFDPGGGEINVEVDDSFTFVIRTFLPYLTYPEVSPLLSSTENEDTIFDPGIFAFHFSSQEPVVVKCFMEFCSSTCFIPKDK</sequence>
<keyword evidence="3" id="KW-0548">Nucleotidyltransferase</keyword>
<accession>A0ABQ5J1U1</accession>
<feature type="region of interest" description="Disordered" evidence="1">
    <location>
        <begin position="400"/>
        <end position="436"/>
    </location>
</feature>
<feature type="compositionally biased region" description="Basic and acidic residues" evidence="1">
    <location>
        <begin position="360"/>
        <end position="374"/>
    </location>
</feature>
<name>A0ABQ5J1U1_9ASTR</name>
<dbReference type="EMBL" id="BQNB010021407">
    <property type="protein sequence ID" value="GJU06096.1"/>
    <property type="molecule type" value="Genomic_DNA"/>
</dbReference>
<keyword evidence="4" id="KW-1185">Reference proteome</keyword>
<feature type="region of interest" description="Disordered" evidence="1">
    <location>
        <begin position="346"/>
        <end position="382"/>
    </location>
</feature>